<organism evidence="2 3">
    <name type="scientific">Melanomma pulvis-pyrius CBS 109.77</name>
    <dbReference type="NCBI Taxonomy" id="1314802"/>
    <lineage>
        <taxon>Eukaryota</taxon>
        <taxon>Fungi</taxon>
        <taxon>Dikarya</taxon>
        <taxon>Ascomycota</taxon>
        <taxon>Pezizomycotina</taxon>
        <taxon>Dothideomycetes</taxon>
        <taxon>Pleosporomycetidae</taxon>
        <taxon>Pleosporales</taxon>
        <taxon>Melanommataceae</taxon>
        <taxon>Melanomma</taxon>
    </lineage>
</organism>
<keyword evidence="3" id="KW-1185">Reference proteome</keyword>
<dbReference type="AlphaFoldDB" id="A0A6A6X2H2"/>
<feature type="region of interest" description="Disordered" evidence="1">
    <location>
        <begin position="48"/>
        <end position="123"/>
    </location>
</feature>
<feature type="compositionally biased region" description="Basic residues" evidence="1">
    <location>
        <begin position="48"/>
        <end position="57"/>
    </location>
</feature>
<gene>
    <name evidence="2" type="ORF">K505DRAFT_81362</name>
</gene>
<feature type="region of interest" description="Disordered" evidence="1">
    <location>
        <begin position="1"/>
        <end position="36"/>
    </location>
</feature>
<feature type="region of interest" description="Disordered" evidence="1">
    <location>
        <begin position="199"/>
        <end position="223"/>
    </location>
</feature>
<accession>A0A6A6X2H2</accession>
<dbReference type="Proteomes" id="UP000799757">
    <property type="component" value="Unassembled WGS sequence"/>
</dbReference>
<feature type="compositionally biased region" description="Basic residues" evidence="1">
    <location>
        <begin position="72"/>
        <end position="83"/>
    </location>
</feature>
<evidence type="ECO:0000256" key="1">
    <source>
        <dbReference type="SAM" id="MobiDB-lite"/>
    </source>
</evidence>
<feature type="compositionally biased region" description="Basic residues" evidence="1">
    <location>
        <begin position="95"/>
        <end position="110"/>
    </location>
</feature>
<reference evidence="2" key="1">
    <citation type="journal article" date="2020" name="Stud. Mycol.">
        <title>101 Dothideomycetes genomes: a test case for predicting lifestyles and emergence of pathogens.</title>
        <authorList>
            <person name="Haridas S."/>
            <person name="Albert R."/>
            <person name="Binder M."/>
            <person name="Bloem J."/>
            <person name="Labutti K."/>
            <person name="Salamov A."/>
            <person name="Andreopoulos B."/>
            <person name="Baker S."/>
            <person name="Barry K."/>
            <person name="Bills G."/>
            <person name="Bluhm B."/>
            <person name="Cannon C."/>
            <person name="Castanera R."/>
            <person name="Culley D."/>
            <person name="Daum C."/>
            <person name="Ezra D."/>
            <person name="Gonzalez J."/>
            <person name="Henrissat B."/>
            <person name="Kuo A."/>
            <person name="Liang C."/>
            <person name="Lipzen A."/>
            <person name="Lutzoni F."/>
            <person name="Magnuson J."/>
            <person name="Mondo S."/>
            <person name="Nolan M."/>
            <person name="Ohm R."/>
            <person name="Pangilinan J."/>
            <person name="Park H.-J."/>
            <person name="Ramirez L."/>
            <person name="Alfaro M."/>
            <person name="Sun H."/>
            <person name="Tritt A."/>
            <person name="Yoshinaga Y."/>
            <person name="Zwiers L.-H."/>
            <person name="Turgeon B."/>
            <person name="Goodwin S."/>
            <person name="Spatafora J."/>
            <person name="Crous P."/>
            <person name="Grigoriev I."/>
        </authorList>
    </citation>
    <scope>NUCLEOTIDE SEQUENCE</scope>
    <source>
        <strain evidence="2">CBS 109.77</strain>
    </source>
</reference>
<proteinExistence type="predicted"/>
<protein>
    <submittedName>
        <fullName evidence="2">Uncharacterized protein</fullName>
    </submittedName>
</protein>
<name>A0A6A6X2H2_9PLEO</name>
<evidence type="ECO:0000313" key="2">
    <source>
        <dbReference type="EMBL" id="KAF2790325.1"/>
    </source>
</evidence>
<dbReference type="EMBL" id="MU002080">
    <property type="protein sequence ID" value="KAF2790325.1"/>
    <property type="molecule type" value="Genomic_DNA"/>
</dbReference>
<sequence length="256" mass="28160">MGGQCGLRGGLLEDGPGSDASQGRHRGTQPSGPAAVVVLSVARRKRRGSWLSRRRWTMGHQQPQQPQQSPAWKRRANKQHSRVTFHGGEGQSWGRPRKRPQNHRACRRATRTSSAGCLGRAHRNLSSPDAMVTLARPQRWQMAGRLLVAQPFECAPTSCQMRPRPCRSLSVAPRNPTCRGLHRHSSLVARLAPSLGVISPSRQREPASPADCPRPARSSQTLSELRATKRAHCRGHGVEATAWCCSQTRPHVGAMM</sequence>
<evidence type="ECO:0000313" key="3">
    <source>
        <dbReference type="Proteomes" id="UP000799757"/>
    </source>
</evidence>